<protein>
    <submittedName>
        <fullName evidence="1">Uncharacterized protein</fullName>
    </submittedName>
</protein>
<dbReference type="EMBL" id="BLXT01008249">
    <property type="protein sequence ID" value="GFO46997.1"/>
    <property type="molecule type" value="Genomic_DNA"/>
</dbReference>
<name>A0AAV4DRP9_9GAST</name>
<accession>A0AAV4DRP9</accession>
<gene>
    <name evidence="1" type="ORF">PoB_007350200</name>
</gene>
<dbReference type="AlphaFoldDB" id="A0AAV4DRP9"/>
<keyword evidence="2" id="KW-1185">Reference proteome</keyword>
<evidence type="ECO:0000313" key="1">
    <source>
        <dbReference type="EMBL" id="GFO46997.1"/>
    </source>
</evidence>
<proteinExistence type="predicted"/>
<sequence length="81" mass="9056">MGCIAVCSVRRSGHWLQKRNTTAGFLAAAEHLRQLVQHPLGSLLTLVQNKVISDFRPSVRPGRQWLGSFPADFENLRTLSL</sequence>
<comment type="caution">
    <text evidence="1">The sequence shown here is derived from an EMBL/GenBank/DDBJ whole genome shotgun (WGS) entry which is preliminary data.</text>
</comment>
<evidence type="ECO:0000313" key="2">
    <source>
        <dbReference type="Proteomes" id="UP000735302"/>
    </source>
</evidence>
<reference evidence="1 2" key="1">
    <citation type="journal article" date="2021" name="Elife">
        <title>Chloroplast acquisition without the gene transfer in kleptoplastic sea slugs, Plakobranchus ocellatus.</title>
        <authorList>
            <person name="Maeda T."/>
            <person name="Takahashi S."/>
            <person name="Yoshida T."/>
            <person name="Shimamura S."/>
            <person name="Takaki Y."/>
            <person name="Nagai Y."/>
            <person name="Toyoda A."/>
            <person name="Suzuki Y."/>
            <person name="Arimoto A."/>
            <person name="Ishii H."/>
            <person name="Satoh N."/>
            <person name="Nishiyama T."/>
            <person name="Hasebe M."/>
            <person name="Maruyama T."/>
            <person name="Minagawa J."/>
            <person name="Obokata J."/>
            <person name="Shigenobu S."/>
        </authorList>
    </citation>
    <scope>NUCLEOTIDE SEQUENCE [LARGE SCALE GENOMIC DNA]</scope>
</reference>
<organism evidence="1 2">
    <name type="scientific">Plakobranchus ocellatus</name>
    <dbReference type="NCBI Taxonomy" id="259542"/>
    <lineage>
        <taxon>Eukaryota</taxon>
        <taxon>Metazoa</taxon>
        <taxon>Spiralia</taxon>
        <taxon>Lophotrochozoa</taxon>
        <taxon>Mollusca</taxon>
        <taxon>Gastropoda</taxon>
        <taxon>Heterobranchia</taxon>
        <taxon>Euthyneura</taxon>
        <taxon>Panpulmonata</taxon>
        <taxon>Sacoglossa</taxon>
        <taxon>Placobranchoidea</taxon>
        <taxon>Plakobranchidae</taxon>
        <taxon>Plakobranchus</taxon>
    </lineage>
</organism>
<dbReference type="Proteomes" id="UP000735302">
    <property type="component" value="Unassembled WGS sequence"/>
</dbReference>